<evidence type="ECO:0000256" key="6">
    <source>
        <dbReference type="SAM" id="Phobius"/>
    </source>
</evidence>
<keyword evidence="9" id="KW-1185">Reference proteome</keyword>
<comment type="subcellular location">
    <subcellularLocation>
        <location evidence="1">Endomembrane system</location>
        <topology evidence="1">Multi-pass membrane protein</topology>
    </subcellularLocation>
</comment>
<dbReference type="PRINTS" id="PR00081">
    <property type="entry name" value="GDHRDH"/>
</dbReference>
<organism evidence="8 9">
    <name type="scientific">Lichtheimia corymbifera JMRC:FSU:9682</name>
    <dbReference type="NCBI Taxonomy" id="1263082"/>
    <lineage>
        <taxon>Eukaryota</taxon>
        <taxon>Fungi</taxon>
        <taxon>Fungi incertae sedis</taxon>
        <taxon>Mucoromycota</taxon>
        <taxon>Mucoromycotina</taxon>
        <taxon>Mucoromycetes</taxon>
        <taxon>Mucorales</taxon>
        <taxon>Lichtheimiaceae</taxon>
        <taxon>Lichtheimia</taxon>
    </lineage>
</organism>
<evidence type="ECO:0000313" key="9">
    <source>
        <dbReference type="Proteomes" id="UP000027586"/>
    </source>
</evidence>
<dbReference type="PANTHER" id="PTHR43157">
    <property type="entry name" value="PHOSPHATIDYLINOSITOL-GLYCAN BIOSYNTHESIS CLASS F PROTEIN-RELATED"/>
    <property type="match status" value="1"/>
</dbReference>
<protein>
    <submittedName>
        <fullName evidence="8">Retinol dehydrogenase 14-like</fullName>
    </submittedName>
</protein>
<keyword evidence="4" id="KW-0560">Oxidoreductase</keyword>
<accession>A0A068RJE6</accession>
<comment type="caution">
    <text evidence="8">The sequence shown here is derived from an EMBL/GenBank/DDBJ whole genome shotgun (WGS) entry which is preliminary data.</text>
</comment>
<dbReference type="GO" id="GO:0016491">
    <property type="term" value="F:oxidoreductase activity"/>
    <property type="evidence" value="ECO:0007669"/>
    <property type="project" value="UniProtKB-KW"/>
</dbReference>
<evidence type="ECO:0000259" key="7">
    <source>
        <dbReference type="Pfam" id="PF02656"/>
    </source>
</evidence>
<dbReference type="GO" id="GO:0012505">
    <property type="term" value="C:endomembrane system"/>
    <property type="evidence" value="ECO:0007669"/>
    <property type="project" value="UniProtKB-SubCell"/>
</dbReference>
<gene>
    <name evidence="8" type="ORF">LCOR_01816.1</name>
</gene>
<evidence type="ECO:0000256" key="2">
    <source>
        <dbReference type="ARBA" id="ARBA00022692"/>
    </source>
</evidence>
<dbReference type="EMBL" id="CBTN010000005">
    <property type="protein sequence ID" value="CDH50094.1"/>
    <property type="molecule type" value="Genomic_DNA"/>
</dbReference>
<keyword evidence="2 6" id="KW-0812">Transmembrane</keyword>
<feature type="transmembrane region" description="Helical" evidence="6">
    <location>
        <begin position="114"/>
        <end position="131"/>
    </location>
</feature>
<dbReference type="STRING" id="1263082.A0A068RJE6"/>
<dbReference type="Proteomes" id="UP000027586">
    <property type="component" value="Unassembled WGS sequence"/>
</dbReference>
<keyword evidence="3 6" id="KW-1133">Transmembrane helix</keyword>
<dbReference type="InterPro" id="IPR003807">
    <property type="entry name" value="DUF202"/>
</dbReference>
<feature type="domain" description="DUF202" evidence="7">
    <location>
        <begin position="40"/>
        <end position="127"/>
    </location>
</feature>
<dbReference type="InterPro" id="IPR036291">
    <property type="entry name" value="NAD(P)-bd_dom_sf"/>
</dbReference>
<dbReference type="InterPro" id="IPR002347">
    <property type="entry name" value="SDR_fam"/>
</dbReference>
<proteinExistence type="predicted"/>
<feature type="transmembrane region" description="Helical" evidence="6">
    <location>
        <begin position="51"/>
        <end position="70"/>
    </location>
</feature>
<evidence type="ECO:0000256" key="5">
    <source>
        <dbReference type="ARBA" id="ARBA00023136"/>
    </source>
</evidence>
<feature type="transmembrane region" description="Helical" evidence="6">
    <location>
        <begin position="152"/>
        <end position="182"/>
    </location>
</feature>
<reference evidence="8" key="1">
    <citation type="submission" date="2013-08" db="EMBL/GenBank/DDBJ databases">
        <title>Gene expansion shapes genome architecture in the human pathogen Lichtheimia corymbifera: an evolutionary genomics analysis in the ancient terrestrial Mucorales (Mucoromycotina).</title>
        <authorList>
            <person name="Schwartze V.U."/>
            <person name="Winter S."/>
            <person name="Shelest E."/>
            <person name="Marcet-Houben M."/>
            <person name="Horn F."/>
            <person name="Wehner S."/>
            <person name="Hoffmann K."/>
            <person name="Riege K."/>
            <person name="Sammeth M."/>
            <person name="Nowrousian M."/>
            <person name="Valiante V."/>
            <person name="Linde J."/>
            <person name="Jacobsen I.D."/>
            <person name="Marz M."/>
            <person name="Brakhage A.A."/>
            <person name="Gabaldon T."/>
            <person name="Bocker S."/>
            <person name="Voigt K."/>
        </authorList>
    </citation>
    <scope>NUCLEOTIDE SEQUENCE [LARGE SCALE GENOMIC DNA]</scope>
    <source>
        <strain evidence="8">FSU 9682</strain>
    </source>
</reference>
<dbReference type="SUPFAM" id="SSF51735">
    <property type="entry name" value="NAD(P)-binding Rossmann-fold domains"/>
    <property type="match status" value="1"/>
</dbReference>
<evidence type="ECO:0000256" key="4">
    <source>
        <dbReference type="ARBA" id="ARBA00023002"/>
    </source>
</evidence>
<evidence type="ECO:0000313" key="8">
    <source>
        <dbReference type="EMBL" id="CDH50094.1"/>
    </source>
</evidence>
<name>A0A068RJE6_9FUNG</name>
<dbReference type="Pfam" id="PF00106">
    <property type="entry name" value="adh_short"/>
    <property type="match status" value="1"/>
</dbReference>
<dbReference type="AlphaFoldDB" id="A0A068RJE6"/>
<dbReference type="Pfam" id="PF02656">
    <property type="entry name" value="DUF202"/>
    <property type="match status" value="1"/>
</dbReference>
<evidence type="ECO:0000256" key="1">
    <source>
        <dbReference type="ARBA" id="ARBA00004127"/>
    </source>
</evidence>
<dbReference type="PANTHER" id="PTHR43157:SF31">
    <property type="entry name" value="PHOSPHATIDYLINOSITOL-GLYCAN BIOSYNTHESIS CLASS F PROTEIN"/>
    <property type="match status" value="1"/>
</dbReference>
<evidence type="ECO:0000256" key="3">
    <source>
        <dbReference type="ARBA" id="ARBA00022989"/>
    </source>
</evidence>
<sequence>MEDEKAPTRFTLCNDQQCCKRFNYLDFATVHTFIDGPDPRDHFANERNTLIWLRTGMILALIGFMTMLDLRTKVFAPSQSLPWTERVDSMEVRAISYAFIALVGHGWIGYTTATVIMLFAIVVMSLALSLPKVSSFSNTRRRLAHKSFASFFLPHIATHSAMMVLILLLLLGAVGPLAFILYNNAKPVDTQLGSSNVQTRWAQRLNVLVGAMGIVPTFMRVYAIGVTDTITTALWRRGVSGTILYKDAVDQLIQSYDKKDRVALVTGGDSGIGFEVVKGLLKAGYRVIIASRSREMAELAKKELDAGDGALSYTLVDLASFKSVHAFVNKVQEKIPKGSIDILINNAGVMNVPCYITDDGLESQFQINCLSPLLLTLMLLPWINNKRGRILFASSSTLYGSSQVDFSLAGRRYIVDGLTHYAHSKRLVALLTRCLQDHLDKYHVNIKTFCYHPGAVRTKLFAHTPLFTLPWFKVIFDFIMLTPNEGSLTPLYMCLAPMHNLVKHGGKYFSDTVPQPIPYATPCSEPDDIHKSLWSQALKLCQLGETDAATLISTCQS</sequence>
<dbReference type="VEuPathDB" id="FungiDB:LCOR_01816.1"/>
<dbReference type="OrthoDB" id="191139at2759"/>
<keyword evidence="5 6" id="KW-0472">Membrane</keyword>
<dbReference type="Gene3D" id="3.40.50.720">
    <property type="entry name" value="NAD(P)-binding Rossmann-like Domain"/>
    <property type="match status" value="1"/>
</dbReference>